<accession>F6FHU1</accession>
<dbReference type="AlphaFoldDB" id="F6FHU1"/>
<organism evidence="2 3">
    <name type="scientific">Mycoplasma haemofelis (strain Ohio2)</name>
    <dbReference type="NCBI Taxonomy" id="859194"/>
    <lineage>
        <taxon>Bacteria</taxon>
        <taxon>Bacillati</taxon>
        <taxon>Mycoplasmatota</taxon>
        <taxon>Mollicutes</taxon>
        <taxon>Mycoplasmataceae</taxon>
        <taxon>Mycoplasma</taxon>
    </lineage>
</organism>
<evidence type="ECO:0000256" key="1">
    <source>
        <dbReference type="SAM" id="MobiDB-lite"/>
    </source>
</evidence>
<name>F6FHU1_MYCHI</name>
<dbReference type="STRING" id="859194.MHF_0517"/>
<gene>
    <name evidence="2" type="ordered locus">MHF_0517</name>
</gene>
<reference evidence="2 3" key="1">
    <citation type="journal article" date="2011" name="J. Bacteriol.">
        <title>Complete genome sequences of two hemotropic Mycoplasmas, Mycoplasma haemofelis strain Ohio2 and Mycoplasma suis strain Illinois.</title>
        <authorList>
            <person name="Messick J.B."/>
            <person name="Santos A.P."/>
            <person name="Guimaraes A.M."/>
        </authorList>
    </citation>
    <scope>NUCLEOTIDE SEQUENCE [LARGE SCALE GENOMIC DNA]</scope>
    <source>
        <strain evidence="2 3">Ohio2</strain>
    </source>
</reference>
<dbReference type="HOGENOM" id="CLU_096783_0_0_14"/>
<evidence type="ECO:0000313" key="3">
    <source>
        <dbReference type="Proteomes" id="UP000007952"/>
    </source>
</evidence>
<dbReference type="Proteomes" id="UP000007952">
    <property type="component" value="Chromosome"/>
</dbReference>
<reference key="2">
    <citation type="submission" date="2011-05" db="EMBL/GenBank/DDBJ databases">
        <title>The Genome of Mycoplasma haemofelis Strain Ohio2, a pathogenic hemoplasma of the cat.</title>
        <authorList>
            <person name="Santos A.P."/>
            <person name="Guimaraes A.M.S."/>
            <person name="SanMiguel P.J."/>
            <person name="Martin S.W."/>
            <person name="Messick J.B."/>
        </authorList>
    </citation>
    <scope>NUCLEOTIDE SEQUENCE</scope>
    <source>
        <strain>Ohio2</strain>
    </source>
</reference>
<protein>
    <submittedName>
        <fullName evidence="2">Uncharacterized protein</fullName>
    </submittedName>
</protein>
<dbReference type="EMBL" id="CP002808">
    <property type="protein sequence ID" value="AEG72789.1"/>
    <property type="molecule type" value="Genomic_DNA"/>
</dbReference>
<evidence type="ECO:0000313" key="2">
    <source>
        <dbReference type="EMBL" id="AEG72789.1"/>
    </source>
</evidence>
<feature type="region of interest" description="Disordered" evidence="1">
    <location>
        <begin position="60"/>
        <end position="82"/>
    </location>
</feature>
<proteinExistence type="predicted"/>
<feature type="compositionally biased region" description="Basic and acidic residues" evidence="1">
    <location>
        <begin position="60"/>
        <end position="70"/>
    </location>
</feature>
<dbReference type="BioCyc" id="MHAE859194:G1GR7-505-MONOMER"/>
<sequence length="202" mass="22498">MSAPLKMCLGCVGLAGVSGAGYLGWRSLPTKESLKSKYQLAVQGFFDDTTTINKKLEALKEESSQPKHPDLQIAKQKKKDQKADEAKSAFEKGCKSIHEESIDSLYFDDFKNYCSFNNGDKIESGKSLVSQDSDFDSSWDGFKQKSEGDLQEGFQDIHKTKGQNMDATWKGKMLTECKRLSTEIFKGEIPNFKEFCTKTAGG</sequence>
<dbReference type="KEGG" id="mhf:MHF_0517"/>